<dbReference type="KEGG" id="pno:SNOG_11983"/>
<reference evidence="3" key="1">
    <citation type="journal article" date="2007" name="Plant Cell">
        <title>Dothideomycete-plant interactions illuminated by genome sequencing and EST analysis of the wheat pathogen Stagonospora nodorum.</title>
        <authorList>
            <person name="Hane J.K."/>
            <person name="Lowe R.G."/>
            <person name="Solomon P.S."/>
            <person name="Tan K.C."/>
            <person name="Schoch C.L."/>
            <person name="Spatafora J.W."/>
            <person name="Crous P.W."/>
            <person name="Kodira C."/>
            <person name="Birren B.W."/>
            <person name="Galagan J.E."/>
            <person name="Torriani S.F."/>
            <person name="McDonald B.A."/>
            <person name="Oliver R.P."/>
        </authorList>
    </citation>
    <scope>NUCLEOTIDE SEQUENCE [LARGE SCALE GENOMIC DNA]</scope>
    <source>
        <strain evidence="3">SN15 / ATCC MYA-4574 / FGSC 10173</strain>
    </source>
</reference>
<dbReference type="RefSeq" id="XP_001802214.1">
    <property type="nucleotide sequence ID" value="XM_001802162.1"/>
</dbReference>
<protein>
    <submittedName>
        <fullName evidence="2">Uncharacterized protein</fullName>
    </submittedName>
</protein>
<accession>Q0U8D1</accession>
<dbReference type="GeneID" id="5979124"/>
<dbReference type="HOGENOM" id="CLU_2513401_0_0_1"/>
<evidence type="ECO:0000256" key="1">
    <source>
        <dbReference type="SAM" id="MobiDB-lite"/>
    </source>
</evidence>
<gene>
    <name evidence="2" type="ORF">SNOG_11983</name>
</gene>
<dbReference type="AlphaFoldDB" id="Q0U8D1"/>
<sequence>MHRLRICIPYLAPQGDTPQMEIADPMIARSSSRTSRRGCMGGNAAVLPQDVFNHGAITRPVEAGIGKPHRRHHSSSIATVQPMYY</sequence>
<organism evidence="2 3">
    <name type="scientific">Phaeosphaeria nodorum (strain SN15 / ATCC MYA-4574 / FGSC 10173)</name>
    <name type="common">Glume blotch fungus</name>
    <name type="synonym">Parastagonospora nodorum</name>
    <dbReference type="NCBI Taxonomy" id="321614"/>
    <lineage>
        <taxon>Eukaryota</taxon>
        <taxon>Fungi</taxon>
        <taxon>Dikarya</taxon>
        <taxon>Ascomycota</taxon>
        <taxon>Pezizomycotina</taxon>
        <taxon>Dothideomycetes</taxon>
        <taxon>Pleosporomycetidae</taxon>
        <taxon>Pleosporales</taxon>
        <taxon>Pleosporineae</taxon>
        <taxon>Phaeosphaeriaceae</taxon>
        <taxon>Parastagonospora</taxon>
    </lineage>
</organism>
<dbReference type="InParanoid" id="Q0U8D1"/>
<evidence type="ECO:0000313" key="2">
    <source>
        <dbReference type="EMBL" id="EAT80395.1"/>
    </source>
</evidence>
<evidence type="ECO:0000313" key="3">
    <source>
        <dbReference type="Proteomes" id="UP000001055"/>
    </source>
</evidence>
<name>Q0U8D1_PHANO</name>
<dbReference type="EMBL" id="CH445345">
    <property type="protein sequence ID" value="EAT80395.1"/>
    <property type="molecule type" value="Genomic_DNA"/>
</dbReference>
<dbReference type="Proteomes" id="UP000001055">
    <property type="component" value="Unassembled WGS sequence"/>
</dbReference>
<feature type="region of interest" description="Disordered" evidence="1">
    <location>
        <begin position="62"/>
        <end position="85"/>
    </location>
</feature>
<proteinExistence type="predicted"/>